<keyword evidence="4" id="KW-1185">Reference proteome</keyword>
<dbReference type="NCBIfam" id="TIGR01552">
    <property type="entry name" value="phd_fam"/>
    <property type="match status" value="1"/>
</dbReference>
<dbReference type="Gene3D" id="3.40.1620.10">
    <property type="entry name" value="YefM-like domain"/>
    <property type="match status" value="1"/>
</dbReference>
<dbReference type="PANTHER" id="PTHR35377">
    <property type="entry name" value="ANTITOXIN VAPB49-RELATED-RELATED"/>
    <property type="match status" value="1"/>
</dbReference>
<evidence type="ECO:0000313" key="4">
    <source>
        <dbReference type="Proteomes" id="UP000319263"/>
    </source>
</evidence>
<proteinExistence type="inferred from homology"/>
<dbReference type="AlphaFoldDB" id="A0A516Q374"/>
<dbReference type="EMBL" id="CP041692">
    <property type="protein sequence ID" value="QDP97661.1"/>
    <property type="molecule type" value="Genomic_DNA"/>
</dbReference>
<dbReference type="OrthoDB" id="4419580at2"/>
<dbReference type="InterPro" id="IPR036165">
    <property type="entry name" value="YefM-like_sf"/>
</dbReference>
<dbReference type="RefSeq" id="WP_143987618.1">
    <property type="nucleotide sequence ID" value="NZ_CP041692.1"/>
</dbReference>
<sequence length="89" mass="9803">MERIGVRELRQHATRYLALVKAGETVEVTDRGELVARLVPVTVAETVRDELIRAGQLAPAAQPRGRVRRRPATSGMTTAEALDLERGDQ</sequence>
<accession>A0A516Q374</accession>
<dbReference type="SUPFAM" id="SSF143120">
    <property type="entry name" value="YefM-like"/>
    <property type="match status" value="1"/>
</dbReference>
<feature type="region of interest" description="Disordered" evidence="2">
    <location>
        <begin position="59"/>
        <end position="89"/>
    </location>
</feature>
<dbReference type="GO" id="GO:0097351">
    <property type="term" value="F:toxin sequestering activity"/>
    <property type="evidence" value="ECO:0007669"/>
    <property type="project" value="TreeGrafter"/>
</dbReference>
<evidence type="ECO:0000313" key="3">
    <source>
        <dbReference type="EMBL" id="QDP97661.1"/>
    </source>
</evidence>
<evidence type="ECO:0000256" key="2">
    <source>
        <dbReference type="SAM" id="MobiDB-lite"/>
    </source>
</evidence>
<comment type="similarity">
    <text evidence="1">Belongs to the phD/YefM antitoxin family.</text>
</comment>
<gene>
    <name evidence="3" type="ORF">FOE78_18650</name>
</gene>
<dbReference type="Proteomes" id="UP000319263">
    <property type="component" value="Chromosome"/>
</dbReference>
<dbReference type="InterPro" id="IPR051416">
    <property type="entry name" value="phD-YefM_TA_antitoxins"/>
</dbReference>
<organism evidence="3 4">
    <name type="scientific">Microlunatus elymi</name>
    <dbReference type="NCBI Taxonomy" id="2596828"/>
    <lineage>
        <taxon>Bacteria</taxon>
        <taxon>Bacillati</taxon>
        <taxon>Actinomycetota</taxon>
        <taxon>Actinomycetes</taxon>
        <taxon>Propionibacteriales</taxon>
        <taxon>Propionibacteriaceae</taxon>
        <taxon>Microlunatus</taxon>
    </lineage>
</organism>
<evidence type="ECO:0000256" key="1">
    <source>
        <dbReference type="ARBA" id="ARBA00009981"/>
    </source>
</evidence>
<name>A0A516Q374_9ACTN</name>
<dbReference type="KEGG" id="mik:FOE78_18650"/>
<dbReference type="PANTHER" id="PTHR35377:SF5">
    <property type="entry name" value="ANTITOXIN VAPB46"/>
    <property type="match status" value="1"/>
</dbReference>
<protein>
    <submittedName>
        <fullName evidence="3">Type II toxin-antitoxin system prevent-host-death family antitoxin</fullName>
    </submittedName>
</protein>
<reference evidence="3 4" key="1">
    <citation type="submission" date="2019-07" db="EMBL/GenBank/DDBJ databases">
        <title>Microlunatus dokdonensis sp. nov. isolated from the rhizospheric soil of the wild plant Elymus tsukushiensis.</title>
        <authorList>
            <person name="Ghim S.-Y."/>
            <person name="Hwang Y.-J."/>
            <person name="Son J.-S."/>
            <person name="Shin J.-H."/>
        </authorList>
    </citation>
    <scope>NUCLEOTIDE SEQUENCE [LARGE SCALE GENOMIC DNA]</scope>
    <source>
        <strain evidence="3 4">KUDC0627</strain>
    </source>
</reference>